<dbReference type="PANTHER" id="PTHR40515:SF1">
    <property type="entry name" value="CILIA- AND FLAGELLA-ASSOCIATED PROTEIN 157"/>
    <property type="match status" value="1"/>
</dbReference>
<dbReference type="Proteomes" id="UP000816034">
    <property type="component" value="Unassembled WGS sequence"/>
</dbReference>
<dbReference type="RefSeq" id="XP_044542916.1">
    <property type="nucleotide sequence ID" value="XM_044687530.1"/>
</dbReference>
<keyword evidence="4" id="KW-1185">Reference proteome</keyword>
<organism evidence="3 4">
    <name type="scientific">Naegleria lovaniensis</name>
    <name type="common">Amoeba</name>
    <dbReference type="NCBI Taxonomy" id="51637"/>
    <lineage>
        <taxon>Eukaryota</taxon>
        <taxon>Discoba</taxon>
        <taxon>Heterolobosea</taxon>
        <taxon>Tetramitia</taxon>
        <taxon>Eutetramitia</taxon>
        <taxon>Vahlkampfiidae</taxon>
        <taxon>Naegleria</taxon>
    </lineage>
</organism>
<reference evidence="3 4" key="1">
    <citation type="journal article" date="2018" name="BMC Genomics">
        <title>The genome of Naegleria lovaniensis, the basis for a comparative approach to unravel pathogenicity factors of the human pathogenic amoeba N. fowleri.</title>
        <authorList>
            <person name="Liechti N."/>
            <person name="Schurch N."/>
            <person name="Bruggmann R."/>
            <person name="Wittwer M."/>
        </authorList>
    </citation>
    <scope>NUCLEOTIDE SEQUENCE [LARGE SCALE GENOMIC DNA]</scope>
    <source>
        <strain evidence="3 4">ATCC 30569</strain>
    </source>
</reference>
<evidence type="ECO:0000313" key="3">
    <source>
        <dbReference type="EMBL" id="KAG2373742.1"/>
    </source>
</evidence>
<gene>
    <name evidence="3" type="ORF">C9374_011831</name>
</gene>
<feature type="coiled-coil region" evidence="1">
    <location>
        <begin position="307"/>
        <end position="369"/>
    </location>
</feature>
<protein>
    <submittedName>
        <fullName evidence="3">Uncharacterized protein</fullName>
    </submittedName>
</protein>
<sequence>MEISSPRNINAPTSASKTSQNQFRINVQQNPLSTTSSGAASAVAQFTSPVSPHSTNIGSPYKVQNKKFESMEATLNSKLRLDTPPTEEELATEIPSQKKFEQILQNVDNVVKQHTSFINADSITGGGVSTRPDKIKQKKKKKGSNLFSPMSASETSYMELYNNLREKYQVLLAENLRQQEVFKLRHDTFLKREQQSKDMERELNEKMRESMIARGVAGNHMQELIGMKEKIQEGVTYLKLETQHLLEAKEKEFHRKIEEMMRRFDRDLADERKINTSGEREWREKSKSLKKELDNSIAQVIKVDQLNHELMKENQRLKIQFAAQEDDRNYLAKHIAKTKRDNEKLKEETKRLQDELARCNNIIKEYQLTRTPRPGSPSSLKQGMSPRDREYSVFTVNPTLEPDEKERRFIEANNKLKKLLEIERKNIRQIRAQNIKILEERTELEIFLRSCIEDVKEEVRRSKAESKNDTEEFHKKERQRVIELLLSKERVIKILYERMFDKQSEKNFDDSNTVQDHTASYHNSTKGDTSSIATDTKE</sequence>
<dbReference type="EMBL" id="PYSW02000051">
    <property type="protein sequence ID" value="KAG2373742.1"/>
    <property type="molecule type" value="Genomic_DNA"/>
</dbReference>
<dbReference type="PANTHER" id="PTHR40515">
    <property type="entry name" value="CILIA- AND FLAGELLA-ASSOCIATED PROTEIN 157"/>
    <property type="match status" value="1"/>
</dbReference>
<accession>A0AA88G9F4</accession>
<evidence type="ECO:0000256" key="2">
    <source>
        <dbReference type="SAM" id="MobiDB-lite"/>
    </source>
</evidence>
<name>A0AA88G9F4_NAELO</name>
<feature type="region of interest" description="Disordered" evidence="2">
    <location>
        <begin position="1"/>
        <end position="22"/>
    </location>
</feature>
<keyword evidence="1" id="KW-0175">Coiled coil</keyword>
<proteinExistence type="predicted"/>
<feature type="region of interest" description="Disordered" evidence="2">
    <location>
        <begin position="369"/>
        <end position="388"/>
    </location>
</feature>
<dbReference type="GeneID" id="68104285"/>
<feature type="coiled-coil region" evidence="1">
    <location>
        <begin position="413"/>
        <end position="472"/>
    </location>
</feature>
<feature type="region of interest" description="Disordered" evidence="2">
    <location>
        <begin position="123"/>
        <end position="147"/>
    </location>
</feature>
<feature type="region of interest" description="Disordered" evidence="2">
    <location>
        <begin position="506"/>
        <end position="538"/>
    </location>
</feature>
<evidence type="ECO:0000313" key="4">
    <source>
        <dbReference type="Proteomes" id="UP000816034"/>
    </source>
</evidence>
<feature type="compositionally biased region" description="Polar residues" evidence="2">
    <location>
        <begin position="510"/>
        <end position="538"/>
    </location>
</feature>
<comment type="caution">
    <text evidence="3">The sequence shown here is derived from an EMBL/GenBank/DDBJ whole genome shotgun (WGS) entry which is preliminary data.</text>
</comment>
<dbReference type="AlphaFoldDB" id="A0AA88G9F4"/>
<evidence type="ECO:0000256" key="1">
    <source>
        <dbReference type="SAM" id="Coils"/>
    </source>
</evidence>